<dbReference type="InterPro" id="IPR000182">
    <property type="entry name" value="GNAT_dom"/>
</dbReference>
<name>A0A4R4QEU9_9ACTN</name>
<dbReference type="GO" id="GO:0016747">
    <property type="term" value="F:acyltransferase activity, transferring groups other than amino-acyl groups"/>
    <property type="evidence" value="ECO:0007669"/>
    <property type="project" value="InterPro"/>
</dbReference>
<sequence>MKSSARLVVRPAGPIDLPAIHVLAERAVGAVLPEYYTAAQLSAGRSTQLYHVETELIEDGTYYVLEVDGVLVGGSGWTARGTFHPPGSTSSHGLSVDPDTATMRATYVDPRWAHRGFGRLLAQVTETAATASGYQRFEAMCTPPSESLRLSMGYRVAERLQVPVLDGVTWLAALMRKERQS</sequence>
<gene>
    <name evidence="2" type="ORF">E1261_04585</name>
</gene>
<feature type="domain" description="N-acetyltransferase" evidence="1">
    <location>
        <begin position="7"/>
        <end position="180"/>
    </location>
</feature>
<proteinExistence type="predicted"/>
<accession>A0A4R4QEU9</accession>
<dbReference type="InterPro" id="IPR016181">
    <property type="entry name" value="Acyl_CoA_acyltransferase"/>
</dbReference>
<dbReference type="CDD" id="cd04301">
    <property type="entry name" value="NAT_SF"/>
    <property type="match status" value="1"/>
</dbReference>
<dbReference type="Pfam" id="PF00583">
    <property type="entry name" value="Acetyltransf_1"/>
    <property type="match status" value="1"/>
</dbReference>
<organism evidence="2 3">
    <name type="scientific">Kribbella albertanoniae</name>
    <dbReference type="NCBI Taxonomy" id="1266829"/>
    <lineage>
        <taxon>Bacteria</taxon>
        <taxon>Bacillati</taxon>
        <taxon>Actinomycetota</taxon>
        <taxon>Actinomycetes</taxon>
        <taxon>Propionibacteriales</taxon>
        <taxon>Kribbellaceae</taxon>
        <taxon>Kribbella</taxon>
    </lineage>
</organism>
<dbReference type="Gene3D" id="3.40.630.30">
    <property type="match status" value="1"/>
</dbReference>
<evidence type="ECO:0000313" key="2">
    <source>
        <dbReference type="EMBL" id="TDC33990.1"/>
    </source>
</evidence>
<evidence type="ECO:0000259" key="1">
    <source>
        <dbReference type="PROSITE" id="PS51186"/>
    </source>
</evidence>
<dbReference type="Proteomes" id="UP000295075">
    <property type="component" value="Unassembled WGS sequence"/>
</dbReference>
<dbReference type="AlphaFoldDB" id="A0A4R4QEU9"/>
<dbReference type="SUPFAM" id="SSF55729">
    <property type="entry name" value="Acyl-CoA N-acyltransferases (Nat)"/>
    <property type="match status" value="1"/>
</dbReference>
<dbReference type="OrthoDB" id="118465at2"/>
<keyword evidence="2" id="KW-0808">Transferase</keyword>
<dbReference type="RefSeq" id="WP_132402330.1">
    <property type="nucleotide sequence ID" value="NZ_SMKA01000010.1"/>
</dbReference>
<keyword evidence="3" id="KW-1185">Reference proteome</keyword>
<protein>
    <submittedName>
        <fullName evidence="2">GNAT family N-acetyltransferase</fullName>
    </submittedName>
</protein>
<reference evidence="2 3" key="1">
    <citation type="submission" date="2019-03" db="EMBL/GenBank/DDBJ databases">
        <title>Draft genome sequences of novel Actinobacteria.</title>
        <authorList>
            <person name="Sahin N."/>
            <person name="Ay H."/>
            <person name="Saygin H."/>
        </authorList>
    </citation>
    <scope>NUCLEOTIDE SEQUENCE [LARGE SCALE GENOMIC DNA]</scope>
    <source>
        <strain evidence="2 3">JCM 30547</strain>
    </source>
</reference>
<dbReference type="PROSITE" id="PS51186">
    <property type="entry name" value="GNAT"/>
    <property type="match status" value="1"/>
</dbReference>
<dbReference type="EMBL" id="SMKA01000010">
    <property type="protein sequence ID" value="TDC33990.1"/>
    <property type="molecule type" value="Genomic_DNA"/>
</dbReference>
<evidence type="ECO:0000313" key="3">
    <source>
        <dbReference type="Proteomes" id="UP000295075"/>
    </source>
</evidence>
<comment type="caution">
    <text evidence="2">The sequence shown here is derived from an EMBL/GenBank/DDBJ whole genome shotgun (WGS) entry which is preliminary data.</text>
</comment>